<dbReference type="InterPro" id="IPR041706">
    <property type="entry name" value="YchF_N"/>
</dbReference>
<protein>
    <recommendedName>
        <fullName evidence="6">Ribosome-binding ATPase YchF</fullName>
    </recommendedName>
</protein>
<dbReference type="InterPro" id="IPR006073">
    <property type="entry name" value="GTP-bd"/>
</dbReference>
<dbReference type="PIRSF" id="PIRSF006641">
    <property type="entry name" value="CHP00092"/>
    <property type="match status" value="1"/>
</dbReference>
<dbReference type="InterPro" id="IPR012675">
    <property type="entry name" value="Beta-grasp_dom_sf"/>
</dbReference>
<evidence type="ECO:0000256" key="2">
    <source>
        <dbReference type="ARBA" id="ARBA00022723"/>
    </source>
</evidence>
<dbReference type="Pfam" id="PF06071">
    <property type="entry name" value="YchF-GTPase_C"/>
    <property type="match status" value="1"/>
</dbReference>
<comment type="cofactor">
    <cofactor evidence="1">
        <name>Mg(2+)</name>
        <dbReference type="ChEBI" id="CHEBI:18420"/>
    </cofactor>
</comment>
<evidence type="ECO:0000259" key="8">
    <source>
        <dbReference type="PROSITE" id="PS51880"/>
    </source>
</evidence>
<dbReference type="InterPro" id="IPR013029">
    <property type="entry name" value="YchF_C"/>
</dbReference>
<dbReference type="InterPro" id="IPR023192">
    <property type="entry name" value="TGS-like_dom_sf"/>
</dbReference>
<dbReference type="CDD" id="cd04867">
    <property type="entry name" value="TGS_YchF_OLA1"/>
    <property type="match status" value="1"/>
</dbReference>
<dbReference type="InterPro" id="IPR027417">
    <property type="entry name" value="P-loop_NTPase"/>
</dbReference>
<dbReference type="CDD" id="cd01900">
    <property type="entry name" value="YchF"/>
    <property type="match status" value="1"/>
</dbReference>
<organism evidence="9 10">
    <name type="scientific">Candidatus Providencia siddallii</name>
    <dbReference type="NCBI Taxonomy" id="1715285"/>
    <lineage>
        <taxon>Bacteria</taxon>
        <taxon>Pseudomonadati</taxon>
        <taxon>Pseudomonadota</taxon>
        <taxon>Gammaproteobacteria</taxon>
        <taxon>Enterobacterales</taxon>
        <taxon>Morganellaceae</taxon>
        <taxon>Providencia</taxon>
    </lineage>
</organism>
<keyword evidence="3 6" id="KW-0547">Nucleotide-binding</keyword>
<dbReference type="Gene3D" id="1.10.150.300">
    <property type="entry name" value="TGS-like domain"/>
    <property type="match status" value="1"/>
</dbReference>
<evidence type="ECO:0000256" key="5">
    <source>
        <dbReference type="ARBA" id="ARBA00022842"/>
    </source>
</evidence>
<dbReference type="Pfam" id="PF01926">
    <property type="entry name" value="MMR_HSR1"/>
    <property type="match status" value="1"/>
</dbReference>
<name>A0ABP1CEB7_9GAMM</name>
<dbReference type="PANTHER" id="PTHR23305">
    <property type="entry name" value="OBG GTPASE FAMILY"/>
    <property type="match status" value="1"/>
</dbReference>
<dbReference type="InterPro" id="IPR004396">
    <property type="entry name" value="ATPase_YchF/OLA1"/>
</dbReference>
<dbReference type="Gene3D" id="3.10.20.30">
    <property type="match status" value="1"/>
</dbReference>
<dbReference type="InterPro" id="IPR004095">
    <property type="entry name" value="TGS"/>
</dbReference>
<dbReference type="RefSeq" id="WP_341764970.1">
    <property type="nucleotide sequence ID" value="NZ_OZ034688.1"/>
</dbReference>
<evidence type="ECO:0000313" key="10">
    <source>
        <dbReference type="Proteomes" id="UP001497533"/>
    </source>
</evidence>
<keyword evidence="10" id="KW-1185">Reference proteome</keyword>
<gene>
    <name evidence="6 9" type="primary">ychF</name>
    <name evidence="9" type="ORF">PRHACTZTBTEA_610</name>
</gene>
<dbReference type="Gene3D" id="3.40.50.300">
    <property type="entry name" value="P-loop containing nucleotide triphosphate hydrolases"/>
    <property type="match status" value="1"/>
</dbReference>
<feature type="domain" description="OBG-type G" evidence="7">
    <location>
        <begin position="3"/>
        <end position="255"/>
    </location>
</feature>
<evidence type="ECO:0000313" key="9">
    <source>
        <dbReference type="EMBL" id="CAL1329515.1"/>
    </source>
</evidence>
<sequence>MGFKCGIIGLPNVGKSTLFNALTKSSIEVANFPFSTIEPNNGVVFVSEPRLIKLAKIVKSKRIISTTMEFVDIAGLVKNASKGEGLGNYFLSHIRTTEAIIHVVRCFDDNNIIHINGCINPLNDINIVNTELILEDINICERAINRIKNNKKNNKKNIEIELDVLMKCLFHLEKNKLLRTINLSLENKLIINYLNFLTLKPTMYIANIDKNYFKKKYLDEIYNIANLENSVVIPICASIKKNIVNFNEKENKKNFFDFYVKEDLDKIISAGYKLLNLQTYFTVGKNEVRAWTICVGSTALQAASKIHSDFVKGFIRVQVIAFNDFVKFSGENGAKNAGKMRLEGKNYIVKDGDILKFLFNV</sequence>
<reference evidence="9" key="1">
    <citation type="submission" date="2024-04" db="EMBL/GenBank/DDBJ databases">
        <authorList>
            <person name="Manzano-Marin A."/>
            <person name="Manzano-Marin A."/>
            <person name="Alejandro Manzano Marin A."/>
        </authorList>
    </citation>
    <scope>NUCLEOTIDE SEQUENCE [LARGE SCALE GENOMIC DNA]</scope>
    <source>
        <strain evidence="9">TABTEA</strain>
    </source>
</reference>
<dbReference type="EMBL" id="OZ034688">
    <property type="protein sequence ID" value="CAL1329515.1"/>
    <property type="molecule type" value="Genomic_DNA"/>
</dbReference>
<feature type="binding site" evidence="6">
    <location>
        <begin position="12"/>
        <end position="17"/>
    </location>
    <ligand>
        <name>ATP</name>
        <dbReference type="ChEBI" id="CHEBI:30616"/>
    </ligand>
</feature>
<accession>A0ABP1CEB7</accession>
<dbReference type="HAMAP" id="MF_00944">
    <property type="entry name" value="YchF_OLA1_ATPase"/>
    <property type="match status" value="1"/>
</dbReference>
<keyword evidence="2" id="KW-0479">Metal-binding</keyword>
<evidence type="ECO:0000256" key="3">
    <source>
        <dbReference type="ARBA" id="ARBA00022741"/>
    </source>
</evidence>
<keyword evidence="4 6" id="KW-0067">ATP-binding</keyword>
<dbReference type="PRINTS" id="PR00326">
    <property type="entry name" value="GTP1OBG"/>
</dbReference>
<keyword evidence="5" id="KW-0460">Magnesium</keyword>
<dbReference type="PROSITE" id="PS51710">
    <property type="entry name" value="G_OBG"/>
    <property type="match status" value="1"/>
</dbReference>
<dbReference type="SUPFAM" id="SSF81271">
    <property type="entry name" value="TGS-like"/>
    <property type="match status" value="1"/>
</dbReference>
<feature type="domain" description="TGS" evidence="8">
    <location>
        <begin position="276"/>
        <end position="359"/>
    </location>
</feature>
<dbReference type="SUPFAM" id="SSF52540">
    <property type="entry name" value="P-loop containing nucleoside triphosphate hydrolases"/>
    <property type="match status" value="1"/>
</dbReference>
<dbReference type="NCBIfam" id="TIGR00092">
    <property type="entry name" value="redox-regulated ATPase YchF"/>
    <property type="match status" value="1"/>
</dbReference>
<evidence type="ECO:0000259" key="7">
    <source>
        <dbReference type="PROSITE" id="PS51710"/>
    </source>
</evidence>
<dbReference type="InterPro" id="IPR031167">
    <property type="entry name" value="G_OBG"/>
</dbReference>
<dbReference type="InterPro" id="IPR012676">
    <property type="entry name" value="TGS-like"/>
</dbReference>
<dbReference type="PANTHER" id="PTHR23305:SF18">
    <property type="entry name" value="OBG-TYPE G DOMAIN-CONTAINING PROTEIN"/>
    <property type="match status" value="1"/>
</dbReference>
<dbReference type="PROSITE" id="PS51880">
    <property type="entry name" value="TGS"/>
    <property type="match status" value="1"/>
</dbReference>
<evidence type="ECO:0000256" key="6">
    <source>
        <dbReference type="HAMAP-Rule" id="MF_00944"/>
    </source>
</evidence>
<proteinExistence type="inferred from homology"/>
<evidence type="ECO:0000256" key="4">
    <source>
        <dbReference type="ARBA" id="ARBA00022840"/>
    </source>
</evidence>
<evidence type="ECO:0000256" key="1">
    <source>
        <dbReference type="ARBA" id="ARBA00001946"/>
    </source>
</evidence>
<comment type="function">
    <text evidence="6">ATPase that binds to both the 70S ribosome and the 50S ribosomal subunit in a nucleotide-independent manner.</text>
</comment>
<comment type="similarity">
    <text evidence="6">Belongs to the TRAFAC class OBG-HflX-like GTPase superfamily. OBG GTPase family. YchF/OLA1 subfamily.</text>
</comment>
<dbReference type="Proteomes" id="UP001497533">
    <property type="component" value="Chromosome"/>
</dbReference>